<keyword evidence="6" id="KW-0238">DNA-binding</keyword>
<comment type="cofactor">
    <cofactor evidence="1">
        <name>pyridoxal 5'-phosphate</name>
        <dbReference type="ChEBI" id="CHEBI:597326"/>
    </cofactor>
</comment>
<reference evidence="9 10" key="2">
    <citation type="journal article" date="2013" name="Genome Announc.">
        <title>Genome Sequence of Growth-Improving Paenibacillus mucilaginosus Strain KNP414.</title>
        <authorList>
            <person name="Lu J.J."/>
            <person name="Wang J.F."/>
            <person name="Hu X.F."/>
        </authorList>
    </citation>
    <scope>NUCLEOTIDE SEQUENCE [LARGE SCALE GENOMIC DNA]</scope>
    <source>
        <strain evidence="9 10">KNP414</strain>
    </source>
</reference>
<organism evidence="9 10">
    <name type="scientific">Paenibacillus mucilaginosus (strain KNP414)</name>
    <dbReference type="NCBI Taxonomy" id="1036673"/>
    <lineage>
        <taxon>Bacteria</taxon>
        <taxon>Bacillati</taxon>
        <taxon>Bacillota</taxon>
        <taxon>Bacilli</taxon>
        <taxon>Bacillales</taxon>
        <taxon>Paenibacillaceae</taxon>
        <taxon>Paenibacillus</taxon>
    </lineage>
</organism>
<dbReference type="KEGG" id="pms:KNP414_04848"/>
<dbReference type="PATRIC" id="fig|1036673.3.peg.4464"/>
<protein>
    <submittedName>
        <fullName evidence="9">Transcriptional regulator, GntR family with aminotransferase domain</fullName>
    </submittedName>
</protein>
<evidence type="ECO:0000259" key="8">
    <source>
        <dbReference type="PROSITE" id="PS50949"/>
    </source>
</evidence>
<dbReference type="InterPro" id="IPR051446">
    <property type="entry name" value="HTH_trans_reg/aminotransferase"/>
</dbReference>
<keyword evidence="5" id="KW-0805">Transcription regulation</keyword>
<dbReference type="InterPro" id="IPR000524">
    <property type="entry name" value="Tscrpt_reg_HTH_GntR"/>
</dbReference>
<dbReference type="EMBL" id="CP002869">
    <property type="protein sequence ID" value="AEI43374.1"/>
    <property type="molecule type" value="Genomic_DNA"/>
</dbReference>
<evidence type="ECO:0000256" key="3">
    <source>
        <dbReference type="ARBA" id="ARBA00022576"/>
    </source>
</evidence>
<keyword evidence="9" id="KW-0808">Transferase</keyword>
<dbReference type="InterPro" id="IPR036388">
    <property type="entry name" value="WH-like_DNA-bd_sf"/>
</dbReference>
<keyword evidence="4" id="KW-0663">Pyridoxal phosphate</keyword>
<dbReference type="GO" id="GO:0030170">
    <property type="term" value="F:pyridoxal phosphate binding"/>
    <property type="evidence" value="ECO:0007669"/>
    <property type="project" value="InterPro"/>
</dbReference>
<proteinExistence type="inferred from homology"/>
<evidence type="ECO:0000256" key="6">
    <source>
        <dbReference type="ARBA" id="ARBA00023125"/>
    </source>
</evidence>
<evidence type="ECO:0000313" key="9">
    <source>
        <dbReference type="EMBL" id="AEI43374.1"/>
    </source>
</evidence>
<dbReference type="CDD" id="cd00609">
    <property type="entry name" value="AAT_like"/>
    <property type="match status" value="1"/>
</dbReference>
<reference evidence="10" key="1">
    <citation type="submission" date="2011-06" db="EMBL/GenBank/DDBJ databases">
        <title>Complete genome sequence of Paenibacillus mucilaginosus KNP414.</title>
        <authorList>
            <person name="Wang J."/>
            <person name="Hu S."/>
            <person name="Hu X."/>
            <person name="Zhang B."/>
            <person name="Dong D."/>
            <person name="Zhang S."/>
            <person name="Zhao K."/>
            <person name="Wu D."/>
        </authorList>
    </citation>
    <scope>NUCLEOTIDE SEQUENCE [LARGE SCALE GENOMIC DNA]</scope>
    <source>
        <strain evidence="10">KNP414</strain>
    </source>
</reference>
<accession>F8FI32</accession>
<dbReference type="GO" id="GO:0003677">
    <property type="term" value="F:DNA binding"/>
    <property type="evidence" value="ECO:0007669"/>
    <property type="project" value="UniProtKB-KW"/>
</dbReference>
<comment type="similarity">
    <text evidence="2">In the C-terminal section; belongs to the class-I pyridoxal-phosphate-dependent aminotransferase family.</text>
</comment>
<evidence type="ECO:0000256" key="1">
    <source>
        <dbReference type="ARBA" id="ARBA00001933"/>
    </source>
</evidence>
<evidence type="ECO:0000256" key="4">
    <source>
        <dbReference type="ARBA" id="ARBA00022898"/>
    </source>
</evidence>
<dbReference type="GO" id="GO:0003700">
    <property type="term" value="F:DNA-binding transcription factor activity"/>
    <property type="evidence" value="ECO:0007669"/>
    <property type="project" value="InterPro"/>
</dbReference>
<evidence type="ECO:0000256" key="2">
    <source>
        <dbReference type="ARBA" id="ARBA00005384"/>
    </source>
</evidence>
<keyword evidence="3 9" id="KW-0032">Aminotransferase</keyword>
<dbReference type="Gene3D" id="3.40.640.10">
    <property type="entry name" value="Type I PLP-dependent aspartate aminotransferase-like (Major domain)"/>
    <property type="match status" value="1"/>
</dbReference>
<dbReference type="InterPro" id="IPR004839">
    <property type="entry name" value="Aminotransferase_I/II_large"/>
</dbReference>
<evidence type="ECO:0000256" key="7">
    <source>
        <dbReference type="ARBA" id="ARBA00023163"/>
    </source>
</evidence>
<dbReference type="CDD" id="cd07377">
    <property type="entry name" value="WHTH_GntR"/>
    <property type="match status" value="1"/>
</dbReference>
<dbReference type="SUPFAM" id="SSF46785">
    <property type="entry name" value="Winged helix' DNA-binding domain"/>
    <property type="match status" value="1"/>
</dbReference>
<dbReference type="HOGENOM" id="CLU_017584_0_1_9"/>
<dbReference type="RefSeq" id="WP_013918527.1">
    <property type="nucleotide sequence ID" value="NC_015690.1"/>
</dbReference>
<dbReference type="Pfam" id="PF00155">
    <property type="entry name" value="Aminotran_1_2"/>
    <property type="match status" value="1"/>
</dbReference>
<dbReference type="InterPro" id="IPR015424">
    <property type="entry name" value="PyrdxlP-dep_Trfase"/>
</dbReference>
<dbReference type="PROSITE" id="PS50949">
    <property type="entry name" value="HTH_GNTR"/>
    <property type="match status" value="1"/>
</dbReference>
<feature type="domain" description="HTH gntR-type" evidence="8">
    <location>
        <begin position="11"/>
        <end position="79"/>
    </location>
</feature>
<dbReference type="AlphaFoldDB" id="F8FI32"/>
<name>F8FI32_PAEMK</name>
<evidence type="ECO:0000256" key="5">
    <source>
        <dbReference type="ARBA" id="ARBA00023015"/>
    </source>
</evidence>
<dbReference type="PANTHER" id="PTHR46577">
    <property type="entry name" value="HTH-TYPE TRANSCRIPTIONAL REGULATORY PROTEIN GABR"/>
    <property type="match status" value="1"/>
</dbReference>
<dbReference type="InterPro" id="IPR036390">
    <property type="entry name" value="WH_DNA-bd_sf"/>
</dbReference>
<dbReference type="SUPFAM" id="SSF53383">
    <property type="entry name" value="PLP-dependent transferases"/>
    <property type="match status" value="1"/>
</dbReference>
<dbReference type="SMART" id="SM00345">
    <property type="entry name" value="HTH_GNTR"/>
    <property type="match status" value="1"/>
</dbReference>
<sequence>MFGFSPAEGAGSMTKQLCTHLRGHIENGTLSPGLRLPPTRRAAQELRIARNIVIEVYEQLTAEGYLVTRTGAGTYVADSIQTHMPVRLLPQQVTAAASSPVRPKEQWIDFDAGTPDLRHFPRKLWSQYLRDVTANEPEHVLDYGDCRGSGALRETLVRYLFRVKGIRCSADQIIVTSGTSEGCLLLASAFSDLFRTVYVEEPTIGFIADIFRRLHYAVHPVEVDGHGMIIGQMDPSLPRGLLILTPSHQYPTGSILSIQRRQQAVRMAETCGHYILEDDYNSEFRHKGSPIPPLQLLAPSRVIYAGTFSKTLSPAVKLGFLLVPPDLVDRVLQTKADLNLSASGLTQLALSRFIEDGHFDRHIHKMRGIYRKRRIFLKEQVQRLFGGEVQVLGDEAGMHVQLAFRPEVYGAVDWKGCEAFGVRLSSFDEYARHQGRHPGKIVLGYGKLSEEQIAEGLQRLHAFVQSAKSV</sequence>
<dbReference type="GO" id="GO:0008483">
    <property type="term" value="F:transaminase activity"/>
    <property type="evidence" value="ECO:0007669"/>
    <property type="project" value="UniProtKB-KW"/>
</dbReference>
<dbReference type="Proteomes" id="UP000006620">
    <property type="component" value="Chromosome"/>
</dbReference>
<keyword evidence="7" id="KW-0804">Transcription</keyword>
<dbReference type="Pfam" id="PF00392">
    <property type="entry name" value="GntR"/>
    <property type="match status" value="1"/>
</dbReference>
<dbReference type="PANTHER" id="PTHR46577:SF1">
    <property type="entry name" value="HTH-TYPE TRANSCRIPTIONAL REGULATORY PROTEIN GABR"/>
    <property type="match status" value="1"/>
</dbReference>
<evidence type="ECO:0000313" key="10">
    <source>
        <dbReference type="Proteomes" id="UP000006620"/>
    </source>
</evidence>
<dbReference type="InterPro" id="IPR015421">
    <property type="entry name" value="PyrdxlP-dep_Trfase_major"/>
</dbReference>
<gene>
    <name evidence="9" type="ordered locus">KNP414_04848</name>
</gene>
<dbReference type="Gene3D" id="1.10.10.10">
    <property type="entry name" value="Winged helix-like DNA-binding domain superfamily/Winged helix DNA-binding domain"/>
    <property type="match status" value="1"/>
</dbReference>